<keyword evidence="2" id="KW-1185">Reference proteome</keyword>
<dbReference type="AlphaFoldDB" id="A0A8J6BU94"/>
<reference evidence="1" key="1">
    <citation type="submission" date="2021-05" db="EMBL/GenBank/DDBJ databases">
        <title>A free-living protist that lacks canonical eukaryotic 1 DNA replication and segregation systems.</title>
        <authorList>
            <person name="Salas-Leiva D.E."/>
            <person name="Tromer E.C."/>
            <person name="Curtis B.A."/>
            <person name="Jerlstrom-Hultqvist J."/>
            <person name="Kolisko M."/>
            <person name="Yi Z."/>
            <person name="Salas-Leiva J.S."/>
            <person name="Gallot-Lavallee L."/>
            <person name="Kops G.J.P.L."/>
            <person name="Archibald J.M."/>
            <person name="Simpson A.G.B."/>
            <person name="Roger A.J."/>
        </authorList>
    </citation>
    <scope>NUCLEOTIDE SEQUENCE</scope>
    <source>
        <strain evidence="1">BICM</strain>
    </source>
</reference>
<proteinExistence type="predicted"/>
<evidence type="ECO:0000313" key="2">
    <source>
        <dbReference type="Proteomes" id="UP000717585"/>
    </source>
</evidence>
<protein>
    <submittedName>
        <fullName evidence="1">Uncharacterized protein</fullName>
    </submittedName>
</protein>
<accession>A0A8J6BU94</accession>
<name>A0A8J6BU94_9EUKA</name>
<gene>
    <name evidence="1" type="ORF">J8273_8149</name>
</gene>
<comment type="caution">
    <text evidence="1">The sequence shown here is derived from an EMBL/GenBank/DDBJ whole genome shotgun (WGS) entry which is preliminary data.</text>
</comment>
<organism evidence="1 2">
    <name type="scientific">Carpediemonas membranifera</name>
    <dbReference type="NCBI Taxonomy" id="201153"/>
    <lineage>
        <taxon>Eukaryota</taxon>
        <taxon>Metamonada</taxon>
        <taxon>Carpediemonas-like organisms</taxon>
        <taxon>Carpediemonas</taxon>
    </lineage>
</organism>
<dbReference type="EMBL" id="JAHDYR010000066">
    <property type="protein sequence ID" value="KAG9390111.1"/>
    <property type="molecule type" value="Genomic_DNA"/>
</dbReference>
<dbReference type="Proteomes" id="UP000717585">
    <property type="component" value="Unassembled WGS sequence"/>
</dbReference>
<evidence type="ECO:0000313" key="1">
    <source>
        <dbReference type="EMBL" id="KAG9390111.1"/>
    </source>
</evidence>
<sequence length="105" mass="12160">MHSAAPLTHEEFYELVVMLNGMRGQMRIVAFSYWAFLTGKTADEVKAEGQLEIDPTKVPIATQRKFYEKLKKMQEGLARVQQINIEKDSLELEIAHKQTHKRNND</sequence>